<dbReference type="Proteomes" id="UP000238937">
    <property type="component" value="Unassembled WGS sequence"/>
</dbReference>
<reference evidence="1 2" key="1">
    <citation type="submission" date="2018-03" db="EMBL/GenBank/DDBJ databases">
        <title>The ancient ancestry and fast evolution of plastids.</title>
        <authorList>
            <person name="Moore K.R."/>
            <person name="Magnabosco C."/>
            <person name="Momper L."/>
            <person name="Gold D.A."/>
            <person name="Bosak T."/>
            <person name="Fournier G.P."/>
        </authorList>
    </citation>
    <scope>NUCLEOTIDE SEQUENCE [LARGE SCALE GENOMIC DNA]</scope>
    <source>
        <strain evidence="1 2">CCALA 037</strain>
    </source>
</reference>
<keyword evidence="2" id="KW-1185">Reference proteome</keyword>
<sequence>MNIPSAVTVAREEGLVKLPKKTNASCEASINSVKNQLIKNGYFSLKPTAGLSGEVFKSNIQIDKNRIRNSYYEYPTARPELVSIHLTSDSKKVLGTFSRSPQLMVNLGAQIIAGCDRVGMVEFSAPWEEFVRPVGYFNDNTVRTFSWIENRDEAEIRSGKYPNQRVVVTPTGSMSMYKWGYYYSP</sequence>
<name>A0A2T1GGK1_9CYAN</name>
<evidence type="ECO:0000313" key="1">
    <source>
        <dbReference type="EMBL" id="PSB56760.1"/>
    </source>
</evidence>
<accession>A0A2T1GGK1</accession>
<gene>
    <name evidence="1" type="ORF">C7B77_10785</name>
</gene>
<protein>
    <submittedName>
        <fullName evidence="1">Uncharacterized protein</fullName>
    </submittedName>
</protein>
<proteinExistence type="predicted"/>
<dbReference type="EMBL" id="PVWO01000109">
    <property type="protein sequence ID" value="PSB56760.1"/>
    <property type="molecule type" value="Genomic_DNA"/>
</dbReference>
<evidence type="ECO:0000313" key="2">
    <source>
        <dbReference type="Proteomes" id="UP000238937"/>
    </source>
</evidence>
<dbReference type="AlphaFoldDB" id="A0A2T1GGK1"/>
<comment type="caution">
    <text evidence="1">The sequence shown here is derived from an EMBL/GenBank/DDBJ whole genome shotgun (WGS) entry which is preliminary data.</text>
</comment>
<organism evidence="1 2">
    <name type="scientific">Chamaesiphon polymorphus CCALA 037</name>
    <dbReference type="NCBI Taxonomy" id="2107692"/>
    <lineage>
        <taxon>Bacteria</taxon>
        <taxon>Bacillati</taxon>
        <taxon>Cyanobacteriota</taxon>
        <taxon>Cyanophyceae</taxon>
        <taxon>Gomontiellales</taxon>
        <taxon>Chamaesiphonaceae</taxon>
        <taxon>Chamaesiphon</taxon>
    </lineage>
</organism>